<evidence type="ECO:0000313" key="1">
    <source>
        <dbReference type="Proteomes" id="UP000887579"/>
    </source>
</evidence>
<evidence type="ECO:0000313" key="2">
    <source>
        <dbReference type="WBParaSite" id="ES5_v2.g23161.t1"/>
    </source>
</evidence>
<dbReference type="WBParaSite" id="ES5_v2.g23161.t1">
    <property type="protein sequence ID" value="ES5_v2.g23161.t1"/>
    <property type="gene ID" value="ES5_v2.g23161"/>
</dbReference>
<sequence>MVPKMRLVLIAGMLMVIMNFVVFLNPKNFLNQHSLNNIFHSLVFHEQIIHRAYCVASLYNSEAASKKTSSNVSPYVSTSSTSPSPINNRDFSAAIAPPSTGPTVTDAVSTPKQNKFYSSMASNSGWKGLKNFFYPKNVTKLC</sequence>
<organism evidence="1 2">
    <name type="scientific">Panagrolaimus sp. ES5</name>
    <dbReference type="NCBI Taxonomy" id="591445"/>
    <lineage>
        <taxon>Eukaryota</taxon>
        <taxon>Metazoa</taxon>
        <taxon>Ecdysozoa</taxon>
        <taxon>Nematoda</taxon>
        <taxon>Chromadorea</taxon>
        <taxon>Rhabditida</taxon>
        <taxon>Tylenchina</taxon>
        <taxon>Panagrolaimomorpha</taxon>
        <taxon>Panagrolaimoidea</taxon>
        <taxon>Panagrolaimidae</taxon>
        <taxon>Panagrolaimus</taxon>
    </lineage>
</organism>
<reference evidence="2" key="1">
    <citation type="submission" date="2022-11" db="UniProtKB">
        <authorList>
            <consortium name="WormBaseParasite"/>
        </authorList>
    </citation>
    <scope>IDENTIFICATION</scope>
</reference>
<accession>A0AC34G085</accession>
<name>A0AC34G085_9BILA</name>
<dbReference type="Proteomes" id="UP000887579">
    <property type="component" value="Unplaced"/>
</dbReference>
<proteinExistence type="predicted"/>
<protein>
    <submittedName>
        <fullName evidence="2">Uncharacterized protein</fullName>
    </submittedName>
</protein>